<feature type="domain" description="G-protein coupled receptors family 3 profile" evidence="14">
    <location>
        <begin position="2299"/>
        <end position="2563"/>
    </location>
</feature>
<keyword evidence="10" id="KW-0325">Glycoprotein</keyword>
<dbReference type="GO" id="GO:0005886">
    <property type="term" value="C:plasma membrane"/>
    <property type="evidence" value="ECO:0007669"/>
    <property type="project" value="UniProtKB-SubCell"/>
</dbReference>
<evidence type="ECO:0000256" key="7">
    <source>
        <dbReference type="ARBA" id="ARBA00023040"/>
    </source>
</evidence>
<evidence type="ECO:0000256" key="5">
    <source>
        <dbReference type="ARBA" id="ARBA00022729"/>
    </source>
</evidence>
<feature type="transmembrane region" description="Helical" evidence="13">
    <location>
        <begin position="2525"/>
        <end position="2548"/>
    </location>
</feature>
<dbReference type="InterPro" id="IPR000068">
    <property type="entry name" value="GPCR_3_Ca_sens_rcpt-rel"/>
</dbReference>
<comment type="caution">
    <text evidence="15">The sequence shown here is derived from an EMBL/GenBank/DDBJ whole genome shotgun (WGS) entry which is preliminary data.</text>
</comment>
<keyword evidence="9" id="KW-0675">Receptor</keyword>
<feature type="transmembrane region" description="Helical" evidence="13">
    <location>
        <begin position="2339"/>
        <end position="2357"/>
    </location>
</feature>
<dbReference type="Proteomes" id="UP001142489">
    <property type="component" value="Unassembled WGS sequence"/>
</dbReference>
<evidence type="ECO:0000256" key="4">
    <source>
        <dbReference type="ARBA" id="ARBA00022692"/>
    </source>
</evidence>
<accession>A0A9Q0XFZ0</accession>
<evidence type="ECO:0000256" key="11">
    <source>
        <dbReference type="ARBA" id="ARBA00023224"/>
    </source>
</evidence>
<dbReference type="InterPro" id="IPR011500">
    <property type="entry name" value="GPCR_3_9-Cys_dom"/>
</dbReference>
<dbReference type="InterPro" id="IPR017979">
    <property type="entry name" value="GPCR_3_CS"/>
</dbReference>
<evidence type="ECO:0000256" key="3">
    <source>
        <dbReference type="ARBA" id="ARBA00022475"/>
    </source>
</evidence>
<comment type="subcellular location">
    <subcellularLocation>
        <location evidence="1">Cell membrane</location>
        <topology evidence="1">Multi-pass membrane protein</topology>
    </subcellularLocation>
</comment>
<feature type="transmembrane region" description="Helical" evidence="13">
    <location>
        <begin position="2459"/>
        <end position="2481"/>
    </location>
</feature>
<evidence type="ECO:0000313" key="16">
    <source>
        <dbReference type="Proteomes" id="UP001142489"/>
    </source>
</evidence>
<dbReference type="CDD" id="cd15283">
    <property type="entry name" value="7tmC_V2R_pheromone"/>
    <property type="match status" value="1"/>
</dbReference>
<keyword evidence="16" id="KW-1185">Reference proteome</keyword>
<dbReference type="OrthoDB" id="9041800at2759"/>
<protein>
    <recommendedName>
        <fullName evidence="14">G-protein coupled receptors family 3 profile domain-containing protein</fullName>
    </recommendedName>
</protein>
<dbReference type="FunFam" id="3.40.50.2300:FF:000024">
    <property type="entry name" value="Vomeronasal 2, receptor 73"/>
    <property type="match status" value="4"/>
</dbReference>
<evidence type="ECO:0000256" key="12">
    <source>
        <dbReference type="SAM" id="MobiDB-lite"/>
    </source>
</evidence>
<dbReference type="InterPro" id="IPR004073">
    <property type="entry name" value="GPCR_3_vmron_rcpt_2"/>
</dbReference>
<dbReference type="Pfam" id="PF00003">
    <property type="entry name" value="7tm_3"/>
    <property type="match status" value="1"/>
</dbReference>
<dbReference type="PRINTS" id="PR01535">
    <property type="entry name" value="VOMERONASL2R"/>
</dbReference>
<feature type="transmembrane region" description="Helical" evidence="13">
    <location>
        <begin position="2414"/>
        <end position="2436"/>
    </location>
</feature>
<dbReference type="PANTHER" id="PTHR24061:SF599">
    <property type="entry name" value="G-PROTEIN COUPLED RECEPTORS FAMILY 3 PROFILE DOMAIN-CONTAINING PROTEIN"/>
    <property type="match status" value="1"/>
</dbReference>
<dbReference type="InterPro" id="IPR038550">
    <property type="entry name" value="GPCR_3_9-Cys_sf"/>
</dbReference>
<feature type="transmembrane region" description="Helical" evidence="13">
    <location>
        <begin position="487"/>
        <end position="508"/>
    </location>
</feature>
<keyword evidence="11" id="KW-0807">Transducer</keyword>
<reference evidence="15" key="1">
    <citation type="journal article" date="2023" name="DNA Res.">
        <title>Chromosome-level genome assembly of Phrynocephalus forsythii using third-generation DNA sequencing and Hi-C analysis.</title>
        <authorList>
            <person name="Qi Y."/>
            <person name="Zhao W."/>
            <person name="Zhao Y."/>
            <person name="Niu C."/>
            <person name="Cao S."/>
            <person name="Zhang Y."/>
        </authorList>
    </citation>
    <scope>NUCLEOTIDE SEQUENCE</scope>
    <source>
        <tissue evidence="15">Muscle</tissue>
    </source>
</reference>
<gene>
    <name evidence="15" type="ORF">JRQ81_004318</name>
</gene>
<dbReference type="FunFam" id="2.10.50.30:FF:000002">
    <property type="entry name" value="Vomeronasal 2 receptor, h1"/>
    <property type="match status" value="1"/>
</dbReference>
<proteinExistence type="inferred from homology"/>
<dbReference type="InterPro" id="IPR000337">
    <property type="entry name" value="GPCR_3"/>
</dbReference>
<dbReference type="PROSITE" id="PS50259">
    <property type="entry name" value="G_PROTEIN_RECEP_F3_4"/>
    <property type="match status" value="1"/>
</dbReference>
<keyword evidence="8 13" id="KW-0472">Membrane</keyword>
<evidence type="ECO:0000256" key="9">
    <source>
        <dbReference type="ARBA" id="ARBA00023170"/>
    </source>
</evidence>
<dbReference type="InterPro" id="IPR028082">
    <property type="entry name" value="Peripla_BP_I"/>
</dbReference>
<dbReference type="Pfam" id="PF07562">
    <property type="entry name" value="NCD3G"/>
    <property type="match status" value="1"/>
</dbReference>
<dbReference type="SUPFAM" id="SSF53822">
    <property type="entry name" value="Periplasmic binding protein-like I"/>
    <property type="match status" value="4"/>
</dbReference>
<evidence type="ECO:0000313" key="15">
    <source>
        <dbReference type="EMBL" id="KAJ7313053.1"/>
    </source>
</evidence>
<evidence type="ECO:0000256" key="1">
    <source>
        <dbReference type="ARBA" id="ARBA00004651"/>
    </source>
</evidence>
<evidence type="ECO:0000256" key="6">
    <source>
        <dbReference type="ARBA" id="ARBA00022989"/>
    </source>
</evidence>
<dbReference type="PROSITE" id="PS00981">
    <property type="entry name" value="G_PROTEIN_RECEP_F3_3"/>
    <property type="match status" value="1"/>
</dbReference>
<dbReference type="EMBL" id="JAPFRF010000012">
    <property type="protein sequence ID" value="KAJ7313053.1"/>
    <property type="molecule type" value="Genomic_DNA"/>
</dbReference>
<dbReference type="InterPro" id="IPR001828">
    <property type="entry name" value="ANF_lig-bd_rcpt"/>
</dbReference>
<dbReference type="Pfam" id="PF01094">
    <property type="entry name" value="ANF_receptor"/>
    <property type="match status" value="4"/>
</dbReference>
<evidence type="ECO:0000256" key="10">
    <source>
        <dbReference type="ARBA" id="ARBA00023180"/>
    </source>
</evidence>
<evidence type="ECO:0000256" key="2">
    <source>
        <dbReference type="ARBA" id="ARBA00007242"/>
    </source>
</evidence>
<comment type="similarity">
    <text evidence="2">Belongs to the G-protein coupled receptor 3 family.</text>
</comment>
<dbReference type="PANTHER" id="PTHR24061">
    <property type="entry name" value="CALCIUM-SENSING RECEPTOR-RELATED"/>
    <property type="match status" value="1"/>
</dbReference>
<feature type="transmembrane region" description="Helical" evidence="13">
    <location>
        <begin position="2299"/>
        <end position="2318"/>
    </location>
</feature>
<keyword evidence="5" id="KW-0732">Signal</keyword>
<keyword evidence="3" id="KW-1003">Cell membrane</keyword>
<dbReference type="PRINTS" id="PR00248">
    <property type="entry name" value="GPCRMGR"/>
</dbReference>
<organism evidence="15 16">
    <name type="scientific">Phrynocephalus forsythii</name>
    <dbReference type="NCBI Taxonomy" id="171643"/>
    <lineage>
        <taxon>Eukaryota</taxon>
        <taxon>Metazoa</taxon>
        <taxon>Chordata</taxon>
        <taxon>Craniata</taxon>
        <taxon>Vertebrata</taxon>
        <taxon>Euteleostomi</taxon>
        <taxon>Lepidosauria</taxon>
        <taxon>Squamata</taxon>
        <taxon>Bifurcata</taxon>
        <taxon>Unidentata</taxon>
        <taxon>Episquamata</taxon>
        <taxon>Toxicofera</taxon>
        <taxon>Iguania</taxon>
        <taxon>Acrodonta</taxon>
        <taxon>Agamidae</taxon>
        <taxon>Agaminae</taxon>
        <taxon>Phrynocephalus</taxon>
    </lineage>
</organism>
<sequence>MGNRVITQLYQHILAFVFAVKEINEHPWLLPNVTLGFKICNSLFDPSWTYRASLELTSAQGRLVPNYGCITQNNPIAVIGGPNSDVCHHMATILCTYKIPQLIYGSAPVGTTNAQLDFYHQMFPDECHQNKGMLQLLLHFKWMWVGVIFLGDGSGQRFVEKVLPTFSQRGICYNFIQELPRETFFTQMDEMVALWLDVYKSVAQSSATVVILHGENQVIIFLRIFLKVLEYEDIQMKTRGKVYIMTAQMEFTTLPLLKDWDLEIMHGAISFAVHSKEILGFQHFLQMLNPTSEKEENLFRIFWEQVFECSFPNSISKENIGKTCTGEEKLDTLPGSVFEMNVTGQSYSVYNAVYAVAHALQAMHSFKSRHPAMAYRGKLLNQQLWQLHRYLKSISFNNTSGEEVSFDRNGKIESGFDIINWIRSSNNCLIRVKVGNLDPKKFSISGDDITWPKIFNQVVSPHISMYIIPVMTEQENNSKKEGFSRRMAIFVMWMLVLLTLLLLLPTAVCKCPIGTCSICAPSPLLSKYYKPADVLIAGIVWYAFIVHDVIKFTKHPTHHLMVPANTSLPTHSYHNIMALALAVHEIHENPQILPNVSLGFHVLDLTFSDTWIYLASMELLSAQGKFIPNYKCDVSNNPVAFIGGPNINIGLHMAILLDIYKIPQMFPNRIQQCRGIIQLLLYFGWTWAGMLYMDNDNGHTFVQKELPTFVENGICFDFVKPLPRPSHSSAANPMLENVSETSRIVLRSSANVVVLYGDIHAVENLKTMRYFEKNEGIHRATKIWVLAAQMDMATNSFEDLWEPNVVHSALSLTVHSKEVPGFQAFLQTRNPMMGKEDGFVRELEQNALNCVFPGSEVDISRKQPRTGEEKMESLPESFYEKQTTWLSYSVYNAVYVVAHALHGFYSSTLIQRSKAHVETWKQLHEHPWQLYHFLRMVSFNNSAGEKISFNQNGELVTGLDIINWVAFPNQSFLKVKIGSVDPQAALEKRFTILEKAIIWPSHFNQINPAVCTVHDSLQMREQYYHPGDVTVGGITSQLFFSSGPVTFNEHPKATIPDEFITLPKNYQHVLSFVFAVNEINENLKLLPNISLGFHIYDSYFHAKTTFQNTLNLLFSRKWTVPNYNCDGQKHPVVVIGGLDSETSVHMGTVLDIYKIPQIAYCISAPNGSGKTQMTSIYRMVPNETHHYTGIVKLFLYFNWKWIGIIALNDDQGEIFVQILEDMFHQNGICTPFTERIPRQNNMGDAFHFMDLFQNMSEFLSKTKITAFVVHADSHTMLDLQWVMLQIELDFVAVSEKIWVMTAHWDFSLATFHRAFDIQVFHGALSLAIHTMEVPGFRNFVEKVNPRHEEDHFIRAFWEQAFNCLFPDEIVLKESCTGKEKLESLPGDIFEMSMTGQSYSIYNAVYATAHALHAIYSSRINNRALTNGEDLEPFRSHVQVNASHKRQKAQFIALDEKNELSSGFDIVNWLTFPNKSFLKVKVGRIDLQAPAEKMFFLNETIVTWHSSFNQVVPKMGFLLEKCKSPAGMQGKCVRSNILPPTVSVPMCSMRGAGAAAAAVAGGRAMAAGVGRAAVAAVAGGRAAAGGRVAAAAAATGGRAAAGGSGGSGGGGGRGVGQRWRRQGGRVAAGGRAAVVAAVAGGLGGGGGGRGVGGGGGGAAGWVAPPVHFGTLGNCLKDFVLKEHKFTLCMTGYFSSLQLFVLLLLPQTDCKMNSTLCVVKDSLQVKYQYYRPGELTIGGITSLFFSFSEGAEFRKRPDSKSDAIPVVLLKKYQHVLSFAFAVKEINENSMILPNITLGFHVYDSHFDAQITYQNTLNILFSQKKTILNYNCEKQEKPAAVIGGLDSETSLHIATILGLYKIPQVTYCLYAPATNDVTARSPLYRMVPSETHQYTGMVKLLHHFQWKWVGIMAMEDDKGEKFVQTLERVFSRNNICIAFAKRMPKQSNIFDVVNFYDSFMNITMTLVESSASVCVVSADPHMVLDLQVALNMYASSSTVPLNKVWVMTAHWDFSMEPFLHYLDAQVFHGALSFATHSTEVPPFQHFLHNQHPPSDGDGFIGVFWEQAFSCSLPNMEQGIENRKICTRQEKLESLPGPVFEMSMTSHSYSIYNAVYAVAHALHAMQMSRTKSVASLDRNHQGTSKPQYFQLHRFLSSVSFNNSAGEEIAFDQKGELRAKFDVINWVTFPNNSFLKVKVGRMDPQASLDRQFFINRSIITWQTQFNEAVPLSLCNEPCSPGYSRQKTEGKPFCCYSCAQCPEGKISSEQDLNDCIKCPEDRYPNKERNECLPKKLNFLSCKKPLGISLTVLALSLSAITAFVLRIFIKHQNTPIVKANNQGLTYSLLTSLLLSFLSSLLFIGQPHLITCLLRQTAFGIIFSVAVSSILAKTVTVVLAFMVTKPGSKIRKWVGKRFASSLILCCSSIQAGICLVWLCISPPFPELNMNSLPEEIVLQCNEGSANMFYFLLGYMGLLALVSFLVAFLARKLPDTFNEAKFITFSMLVFCSVWVSFVPTYLSTKGKYMVAVEIFSILASSAGLLGCIFFPKCYIILLRPELNRKEQLKKMAAVRSN</sequence>
<feature type="transmembrane region" description="Helical" evidence="13">
    <location>
        <begin position="2369"/>
        <end position="2393"/>
    </location>
</feature>
<dbReference type="InterPro" id="IPR017978">
    <property type="entry name" value="GPCR_3_C"/>
</dbReference>
<feature type="transmembrane region" description="Helical" evidence="13">
    <location>
        <begin position="2493"/>
        <end position="2513"/>
    </location>
</feature>
<evidence type="ECO:0000256" key="13">
    <source>
        <dbReference type="SAM" id="Phobius"/>
    </source>
</evidence>
<keyword evidence="6 13" id="KW-1133">Transmembrane helix</keyword>
<name>A0A9Q0XFZ0_9SAUR</name>
<dbReference type="Gene3D" id="3.40.50.2300">
    <property type="match status" value="8"/>
</dbReference>
<dbReference type="Gene3D" id="2.10.50.30">
    <property type="entry name" value="GPCR, family 3, nine cysteines domain"/>
    <property type="match status" value="1"/>
</dbReference>
<evidence type="ECO:0000259" key="14">
    <source>
        <dbReference type="PROSITE" id="PS50259"/>
    </source>
</evidence>
<keyword evidence="7" id="KW-0297">G-protein coupled receptor</keyword>
<feature type="region of interest" description="Disordered" evidence="12">
    <location>
        <begin position="1597"/>
        <end position="1617"/>
    </location>
</feature>
<feature type="compositionally biased region" description="Gly residues" evidence="12">
    <location>
        <begin position="1598"/>
        <end position="1614"/>
    </location>
</feature>
<dbReference type="GO" id="GO:0004930">
    <property type="term" value="F:G protein-coupled receptor activity"/>
    <property type="evidence" value="ECO:0007669"/>
    <property type="project" value="UniProtKB-KW"/>
</dbReference>
<evidence type="ECO:0000256" key="8">
    <source>
        <dbReference type="ARBA" id="ARBA00023136"/>
    </source>
</evidence>
<keyword evidence="4 13" id="KW-0812">Transmembrane</keyword>